<sequence>MLIEAPPYYLIDGVTIMRDHADPLQFYYLPLRPSLVTRPEGGREVPRFSLLKWHFDERAGGFADFDVHLGMTPRALADVRGELARLARLEEEPRLAPLPVVDGSVTLMLFGERSGDAGGGGFVRAIRHPARPALFGDNVAAFSVELDEVGVSVLDAAMDLVISPIGVVYSLDYLALRPAYHVRLGIDWDRTQEIMDSSFGHEGLFTSLQIEDVVERLVEQRAVVLEVDTTVPEDPADETTGTLRARRDAAVARVRDMITDAFFESSLDPLRREPDGWDRAREVIRSLSPQRSTPSGVFTYNKTHYTRVDAKRLDVDFSERITVRRTIYPQGHLDGLFGAVNGFDRGRHVKVIDGNDLWFRRRRVKVVSNADFEADPIRSMTATLTYQGDIRTVHLDKDHLEGEVTWPIAVAGGQPVKPVALKFSVDLQPSPDGERPTTLHSGTEEVLGEISALQPRALFTRETVPVLTLPGFPWERYPVVEVELRYDDPGHQVRQHDIVRLTQQQPDGTWERFVVGAPVAPATARITYRAVDHRDHVTAPAPVLRPQVDVSDPFPMRLKVDVVPALDWNMVERAFVDLFYDDPPNGIHVEDSVELAQGQPVRPFLADRVDPSVSLVRYRITLLMRDTTIIEGPQSSTLGRRIIVQTRIRGHRSATLRAPADFAGPGLARVRVQARAADPLAGLSFAEDFEFTAPGASGVFEFDFADPAADAFELRVQRFFTNGLTSVRDWRPFDADVVTV</sequence>
<name>A0A1H6DML0_9ACTN</name>
<proteinExistence type="predicted"/>
<dbReference type="AlphaFoldDB" id="A0A1H6DML0"/>
<dbReference type="RefSeq" id="WP_103942886.1">
    <property type="nucleotide sequence ID" value="NZ_FNVO01000019.1"/>
</dbReference>
<gene>
    <name evidence="1" type="ORF">SAMN04489712_11993</name>
</gene>
<protein>
    <submittedName>
        <fullName evidence="1">Uncharacterized protein</fullName>
    </submittedName>
</protein>
<dbReference type="Proteomes" id="UP000236723">
    <property type="component" value="Unassembled WGS sequence"/>
</dbReference>
<keyword evidence="2" id="KW-1185">Reference proteome</keyword>
<organism evidence="1 2">
    <name type="scientific">Thermomonospora echinospora</name>
    <dbReference type="NCBI Taxonomy" id="1992"/>
    <lineage>
        <taxon>Bacteria</taxon>
        <taxon>Bacillati</taxon>
        <taxon>Actinomycetota</taxon>
        <taxon>Actinomycetes</taxon>
        <taxon>Streptosporangiales</taxon>
        <taxon>Thermomonosporaceae</taxon>
        <taxon>Thermomonospora</taxon>
    </lineage>
</organism>
<reference evidence="2" key="1">
    <citation type="submission" date="2016-10" db="EMBL/GenBank/DDBJ databases">
        <authorList>
            <person name="Varghese N."/>
            <person name="Submissions S."/>
        </authorList>
    </citation>
    <scope>NUCLEOTIDE SEQUENCE [LARGE SCALE GENOMIC DNA]</scope>
    <source>
        <strain evidence="2">DSM 43163</strain>
    </source>
</reference>
<accession>A0A1H6DML0</accession>
<evidence type="ECO:0000313" key="1">
    <source>
        <dbReference type="EMBL" id="SEG86478.1"/>
    </source>
</evidence>
<evidence type="ECO:0000313" key="2">
    <source>
        <dbReference type="Proteomes" id="UP000236723"/>
    </source>
</evidence>
<dbReference type="OrthoDB" id="1488714at2"/>
<dbReference type="EMBL" id="FNVO01000019">
    <property type="protein sequence ID" value="SEG86478.1"/>
    <property type="molecule type" value="Genomic_DNA"/>
</dbReference>